<comment type="caution">
    <text evidence="5">The sequence shown here is derived from an EMBL/GenBank/DDBJ whole genome shotgun (WGS) entry which is preliminary data.</text>
</comment>
<evidence type="ECO:0000256" key="2">
    <source>
        <dbReference type="ARBA" id="ARBA00022723"/>
    </source>
</evidence>
<dbReference type="InterPro" id="IPR012827">
    <property type="entry name" value="Hemerythrin_metal-bd"/>
</dbReference>
<dbReference type="CDD" id="cd12107">
    <property type="entry name" value="Hemerythrin"/>
    <property type="match status" value="1"/>
</dbReference>
<proteinExistence type="inferred from homology"/>
<dbReference type="PANTHER" id="PTHR37164">
    <property type="entry name" value="BACTERIOHEMERYTHRIN"/>
    <property type="match status" value="1"/>
</dbReference>
<sequence>MFMEWSPEFETGVPEMDKQHRRLLDMANSFHTALKEGEKEKAREILIDFTKALFNHLRDEERFMEKIGYPELENHVKLHRSLAGMIKEVRDEFERNDHRAFTRSLSLIMSWLLTHIKKSDRKYGIFMREQALS</sequence>
<dbReference type="InterPro" id="IPR035938">
    <property type="entry name" value="Hemerythrin-like_sf"/>
</dbReference>
<evidence type="ECO:0000256" key="1">
    <source>
        <dbReference type="ARBA" id="ARBA00010587"/>
    </source>
</evidence>
<protein>
    <submittedName>
        <fullName evidence="5">Bacteriohemerythrin</fullName>
    </submittedName>
</protein>
<accession>A0A7C5QM12</accession>
<feature type="domain" description="Hemerythrin-like" evidence="4">
    <location>
        <begin position="12"/>
        <end position="123"/>
    </location>
</feature>
<organism evidence="5">
    <name type="scientific">Aquifex aeolicus</name>
    <dbReference type="NCBI Taxonomy" id="63363"/>
    <lineage>
        <taxon>Bacteria</taxon>
        <taxon>Pseudomonadati</taxon>
        <taxon>Aquificota</taxon>
        <taxon>Aquificia</taxon>
        <taxon>Aquificales</taxon>
        <taxon>Aquificaceae</taxon>
        <taxon>Aquifex</taxon>
    </lineage>
</organism>
<dbReference type="Proteomes" id="UP000885792">
    <property type="component" value="Unassembled WGS sequence"/>
</dbReference>
<keyword evidence="2" id="KW-0479">Metal-binding</keyword>
<dbReference type="Gene3D" id="1.20.120.50">
    <property type="entry name" value="Hemerythrin-like"/>
    <property type="match status" value="1"/>
</dbReference>
<dbReference type="Pfam" id="PF01814">
    <property type="entry name" value="Hemerythrin"/>
    <property type="match status" value="1"/>
</dbReference>
<dbReference type="SUPFAM" id="SSF47188">
    <property type="entry name" value="Hemerythrin-like"/>
    <property type="match status" value="1"/>
</dbReference>
<dbReference type="EMBL" id="DRNB01000259">
    <property type="protein sequence ID" value="HHJ64660.1"/>
    <property type="molecule type" value="Genomic_DNA"/>
</dbReference>
<dbReference type="PANTHER" id="PTHR37164:SF1">
    <property type="entry name" value="BACTERIOHEMERYTHRIN"/>
    <property type="match status" value="1"/>
</dbReference>
<dbReference type="NCBIfam" id="TIGR02481">
    <property type="entry name" value="hemeryth_dom"/>
    <property type="match status" value="1"/>
</dbReference>
<dbReference type="AlphaFoldDB" id="A0A7C5QM12"/>
<reference evidence="5" key="1">
    <citation type="journal article" date="2020" name="mSystems">
        <title>Genome- and Community-Level Interaction Insights into Carbon Utilization and Element Cycling Functions of Hydrothermarchaeota in Hydrothermal Sediment.</title>
        <authorList>
            <person name="Zhou Z."/>
            <person name="Liu Y."/>
            <person name="Xu W."/>
            <person name="Pan J."/>
            <person name="Luo Z.H."/>
            <person name="Li M."/>
        </authorList>
    </citation>
    <scope>NUCLEOTIDE SEQUENCE [LARGE SCALE GENOMIC DNA]</scope>
    <source>
        <strain evidence="5">HyVt-501</strain>
    </source>
</reference>
<dbReference type="InterPro" id="IPR050669">
    <property type="entry name" value="Hemerythrin"/>
</dbReference>
<gene>
    <name evidence="5" type="ORF">ENJ61_07105</name>
</gene>
<comment type="similarity">
    <text evidence="1">Belongs to the hemerythrin family.</text>
</comment>
<dbReference type="GO" id="GO:0046872">
    <property type="term" value="F:metal ion binding"/>
    <property type="evidence" value="ECO:0007669"/>
    <property type="project" value="UniProtKB-KW"/>
</dbReference>
<dbReference type="InterPro" id="IPR012312">
    <property type="entry name" value="Hemerythrin-like"/>
</dbReference>
<evidence type="ECO:0000259" key="4">
    <source>
        <dbReference type="Pfam" id="PF01814"/>
    </source>
</evidence>
<keyword evidence="3" id="KW-0408">Iron</keyword>
<dbReference type="NCBIfam" id="NF033749">
    <property type="entry name" value="bact_hemeryth"/>
    <property type="match status" value="1"/>
</dbReference>
<name>A0A7C5QM12_AQUAO</name>
<evidence type="ECO:0000313" key="5">
    <source>
        <dbReference type="EMBL" id="HHJ64660.1"/>
    </source>
</evidence>
<evidence type="ECO:0000256" key="3">
    <source>
        <dbReference type="ARBA" id="ARBA00023004"/>
    </source>
</evidence>